<evidence type="ECO:0000313" key="3">
    <source>
        <dbReference type="Proteomes" id="UP001597469"/>
    </source>
</evidence>
<gene>
    <name evidence="2" type="ORF">ACFSUS_09570</name>
</gene>
<proteinExistence type="predicted"/>
<comment type="caution">
    <text evidence="2">The sequence shown here is derived from an EMBL/GenBank/DDBJ whole genome shotgun (WGS) entry which is preliminary data.</text>
</comment>
<protein>
    <submittedName>
        <fullName evidence="2">DUF4126 family protein</fullName>
    </submittedName>
</protein>
<evidence type="ECO:0000313" key="2">
    <source>
        <dbReference type="EMBL" id="MFD2570880.1"/>
    </source>
</evidence>
<dbReference type="Pfam" id="PF13548">
    <property type="entry name" value="DUF4126"/>
    <property type="match status" value="1"/>
</dbReference>
<reference evidence="3" key="1">
    <citation type="journal article" date="2019" name="Int. J. Syst. Evol. Microbiol.">
        <title>The Global Catalogue of Microorganisms (GCM) 10K type strain sequencing project: providing services to taxonomists for standard genome sequencing and annotation.</title>
        <authorList>
            <consortium name="The Broad Institute Genomics Platform"/>
            <consortium name="The Broad Institute Genome Sequencing Center for Infectious Disease"/>
            <person name="Wu L."/>
            <person name="Ma J."/>
        </authorList>
    </citation>
    <scope>NUCLEOTIDE SEQUENCE [LARGE SCALE GENOMIC DNA]</scope>
    <source>
        <strain evidence="3">KCTC 42805</strain>
    </source>
</reference>
<keyword evidence="3" id="KW-1185">Reference proteome</keyword>
<dbReference type="RefSeq" id="WP_381521952.1">
    <property type="nucleotide sequence ID" value="NZ_JBHULN010000005.1"/>
</dbReference>
<sequence length="162" mass="16904">MIRTYINTFQIGLVAGMRTFTAPALVNYKLTNTRPDRLAGSRLAVMSSPKASILLTVLAAGELVGDKVPSAPNRIDIQPLSARMVSGAVCGASLSEAEGKQATLGAVAGSVGALVGSYTFFYLRRWLTVEKGLPDFVVALAEDALAIGIGLAATDVAQDYAQ</sequence>
<dbReference type="EMBL" id="JBHULN010000005">
    <property type="protein sequence ID" value="MFD2570880.1"/>
    <property type="molecule type" value="Genomic_DNA"/>
</dbReference>
<evidence type="ECO:0000259" key="1">
    <source>
        <dbReference type="Pfam" id="PF13548"/>
    </source>
</evidence>
<organism evidence="2 3">
    <name type="scientific">Spirosoma soli</name>
    <dbReference type="NCBI Taxonomy" id="1770529"/>
    <lineage>
        <taxon>Bacteria</taxon>
        <taxon>Pseudomonadati</taxon>
        <taxon>Bacteroidota</taxon>
        <taxon>Cytophagia</taxon>
        <taxon>Cytophagales</taxon>
        <taxon>Cytophagaceae</taxon>
        <taxon>Spirosoma</taxon>
    </lineage>
</organism>
<dbReference type="InterPro" id="IPR025196">
    <property type="entry name" value="DUF4126"/>
</dbReference>
<dbReference type="Proteomes" id="UP001597469">
    <property type="component" value="Unassembled WGS sequence"/>
</dbReference>
<accession>A0ABW5M1M5</accession>
<feature type="domain" description="DUF4126" evidence="1">
    <location>
        <begin position="11"/>
        <end position="155"/>
    </location>
</feature>
<name>A0ABW5M1M5_9BACT</name>